<dbReference type="PANTHER" id="PTHR34997:SF1">
    <property type="entry name" value="PEPTIDOGLYCAN-BINDING LYSIN DOMAIN"/>
    <property type="match status" value="1"/>
</dbReference>
<evidence type="ECO:0000313" key="6">
    <source>
        <dbReference type="Proteomes" id="UP000693738"/>
    </source>
</evidence>
<dbReference type="InterPro" id="IPR052210">
    <property type="entry name" value="LysM1-like"/>
</dbReference>
<protein>
    <recommendedName>
        <fullName evidence="4">LysM domain-containing protein</fullName>
    </recommendedName>
</protein>
<evidence type="ECO:0000256" key="3">
    <source>
        <dbReference type="SAM" id="SignalP"/>
    </source>
</evidence>
<dbReference type="InterPro" id="IPR018392">
    <property type="entry name" value="LysM"/>
</dbReference>
<evidence type="ECO:0000259" key="4">
    <source>
        <dbReference type="PROSITE" id="PS51782"/>
    </source>
</evidence>
<comment type="caution">
    <text evidence="5">The sequence shown here is derived from an EMBL/GenBank/DDBJ whole genome shotgun (WGS) entry which is preliminary data.</text>
</comment>
<dbReference type="Pfam" id="PF01476">
    <property type="entry name" value="LysM"/>
    <property type="match status" value="1"/>
</dbReference>
<gene>
    <name evidence="5" type="ORF">FEQUK3_LOCUS12027</name>
</gene>
<feature type="compositionally biased region" description="Low complexity" evidence="2">
    <location>
        <begin position="108"/>
        <end position="122"/>
    </location>
</feature>
<dbReference type="Proteomes" id="UP000693738">
    <property type="component" value="Unassembled WGS sequence"/>
</dbReference>
<feature type="region of interest" description="Disordered" evidence="2">
    <location>
        <begin position="108"/>
        <end position="134"/>
    </location>
</feature>
<dbReference type="PANTHER" id="PTHR34997">
    <property type="entry name" value="AM15"/>
    <property type="match status" value="1"/>
</dbReference>
<accession>A0A8J2NFI6</accession>
<evidence type="ECO:0000256" key="1">
    <source>
        <dbReference type="ARBA" id="ARBA00044955"/>
    </source>
</evidence>
<feature type="domain" description="LysM" evidence="4">
    <location>
        <begin position="144"/>
        <end position="190"/>
    </location>
</feature>
<reference evidence="5" key="1">
    <citation type="submission" date="2021-05" db="EMBL/GenBank/DDBJ databases">
        <authorList>
            <person name="Khan N."/>
        </authorList>
    </citation>
    <scope>NUCLEOTIDE SEQUENCE</scope>
</reference>
<dbReference type="CDD" id="cd00118">
    <property type="entry name" value="LysM"/>
    <property type="match status" value="1"/>
</dbReference>
<organism evidence="5 6">
    <name type="scientific">Fusarium equiseti</name>
    <name type="common">Fusarium scirpi</name>
    <dbReference type="NCBI Taxonomy" id="61235"/>
    <lineage>
        <taxon>Eukaryota</taxon>
        <taxon>Fungi</taxon>
        <taxon>Dikarya</taxon>
        <taxon>Ascomycota</taxon>
        <taxon>Pezizomycotina</taxon>
        <taxon>Sordariomycetes</taxon>
        <taxon>Hypocreomycetidae</taxon>
        <taxon>Hypocreales</taxon>
        <taxon>Nectriaceae</taxon>
        <taxon>Fusarium</taxon>
        <taxon>Fusarium incarnatum-equiseti species complex</taxon>
    </lineage>
</organism>
<comment type="similarity">
    <text evidence="1">Belongs to the secreted LysM effector family.</text>
</comment>
<sequence>MILSRCIVRFALLLLTSNDLVSSKPALAVRHSRGFISRRQDLPDGVPRDCTFLDAPASEDEDCADLADRWDITSEVFLKWNPSLDNDCGGVKVEGSYCVERNWGIAPEPSTTTTEKAKPTSTQPSNGIETPSPLQPDIVDNCNKFYPVKKGEDCAVVSSKNGIKQAELKQWNPLIGEKCTGLWANAYACVSVIGHKPSPTKPTTTTPATTNGIETPSPIQDNMISDCNKFHLVKSTTTCLSIEAYYNVPLTTFYEWNPSVREDCTALITNYWVCVGIKGWTPAATTISTRTTTTQTTGIATPAPIQDKMVKNCNKFHKTKSTTTCLSIEEYYGLPVDTFISWNPSVGRGCTSLLVNYWVCVSVPGWEPPTKTITKPIASPMNGIPTPAAIQEGMIAAWNPKVGLKCTGLWTNYNQWYHNAIPDPDWIDEELQEVLSCAVNYDL</sequence>
<evidence type="ECO:0000256" key="2">
    <source>
        <dbReference type="SAM" id="MobiDB-lite"/>
    </source>
</evidence>
<name>A0A8J2NFI6_FUSEQ</name>
<feature type="chain" id="PRO_5035161984" description="LysM domain-containing protein" evidence="3">
    <location>
        <begin position="24"/>
        <end position="443"/>
    </location>
</feature>
<dbReference type="GO" id="GO:0008061">
    <property type="term" value="F:chitin binding"/>
    <property type="evidence" value="ECO:0007669"/>
    <property type="project" value="InterPro"/>
</dbReference>
<proteinExistence type="inferred from homology"/>
<dbReference type="PROSITE" id="PS51782">
    <property type="entry name" value="LYSM"/>
    <property type="match status" value="3"/>
</dbReference>
<feature type="domain" description="LysM" evidence="4">
    <location>
        <begin position="229"/>
        <end position="275"/>
    </location>
</feature>
<evidence type="ECO:0000313" key="5">
    <source>
        <dbReference type="EMBL" id="CAG7566316.1"/>
    </source>
</evidence>
<dbReference type="AlphaFoldDB" id="A0A8J2NFI6"/>
<keyword evidence="3" id="KW-0732">Signal</keyword>
<dbReference type="EMBL" id="CAJSTJ010000203">
    <property type="protein sequence ID" value="CAG7566316.1"/>
    <property type="molecule type" value="Genomic_DNA"/>
</dbReference>
<feature type="domain" description="LysM" evidence="4">
    <location>
        <begin position="315"/>
        <end position="361"/>
    </location>
</feature>
<feature type="signal peptide" evidence="3">
    <location>
        <begin position="1"/>
        <end position="23"/>
    </location>
</feature>